<dbReference type="EMBL" id="CP031417">
    <property type="protein sequence ID" value="AXK80324.1"/>
    <property type="molecule type" value="Genomic_DNA"/>
</dbReference>
<feature type="transmembrane region" description="Helical" evidence="4">
    <location>
        <begin position="49"/>
        <end position="71"/>
    </location>
</feature>
<keyword evidence="2 4" id="KW-1133">Transmembrane helix</keyword>
<evidence type="ECO:0000259" key="5">
    <source>
        <dbReference type="PROSITE" id="PS50850"/>
    </source>
</evidence>
<dbReference type="PANTHER" id="PTHR11360">
    <property type="entry name" value="MONOCARBOXYLATE TRANSPORTER"/>
    <property type="match status" value="1"/>
</dbReference>
<gene>
    <name evidence="6" type="ORF">DW352_07220</name>
</gene>
<dbReference type="InterPro" id="IPR011701">
    <property type="entry name" value="MFS"/>
</dbReference>
<accession>A0A345ZTS7</accession>
<dbReference type="KEGG" id="ptaw:DW352_07220"/>
<name>A0A345ZTS7_9HYPH</name>
<proteinExistence type="predicted"/>
<evidence type="ECO:0000256" key="4">
    <source>
        <dbReference type="SAM" id="Phobius"/>
    </source>
</evidence>
<evidence type="ECO:0000256" key="1">
    <source>
        <dbReference type="ARBA" id="ARBA00022692"/>
    </source>
</evidence>
<dbReference type="InterPro" id="IPR020846">
    <property type="entry name" value="MFS_dom"/>
</dbReference>
<dbReference type="SUPFAM" id="SSF103473">
    <property type="entry name" value="MFS general substrate transporter"/>
    <property type="match status" value="1"/>
</dbReference>
<dbReference type="InterPro" id="IPR050327">
    <property type="entry name" value="Proton-linked_MCT"/>
</dbReference>
<keyword evidence="1 4" id="KW-0812">Transmembrane</keyword>
<dbReference type="AlphaFoldDB" id="A0A345ZTS7"/>
<feature type="transmembrane region" description="Helical" evidence="4">
    <location>
        <begin position="250"/>
        <end position="272"/>
    </location>
</feature>
<protein>
    <submittedName>
        <fullName evidence="6">MFS transporter</fullName>
    </submittedName>
</protein>
<dbReference type="Proteomes" id="UP000254889">
    <property type="component" value="Chromosome"/>
</dbReference>
<feature type="transmembrane region" description="Helical" evidence="4">
    <location>
        <begin position="368"/>
        <end position="389"/>
    </location>
</feature>
<feature type="transmembrane region" description="Helical" evidence="4">
    <location>
        <begin position="104"/>
        <end position="128"/>
    </location>
</feature>
<dbReference type="RefSeq" id="WP_115689862.1">
    <property type="nucleotide sequence ID" value="NZ_CP031417.1"/>
</dbReference>
<organism evidence="6 7">
    <name type="scientific">Pseudolabrys taiwanensis</name>
    <dbReference type="NCBI Taxonomy" id="331696"/>
    <lineage>
        <taxon>Bacteria</taxon>
        <taxon>Pseudomonadati</taxon>
        <taxon>Pseudomonadota</taxon>
        <taxon>Alphaproteobacteria</taxon>
        <taxon>Hyphomicrobiales</taxon>
        <taxon>Xanthobacteraceae</taxon>
        <taxon>Pseudolabrys</taxon>
    </lineage>
</organism>
<keyword evidence="3 4" id="KW-0472">Membrane</keyword>
<evidence type="ECO:0000313" key="7">
    <source>
        <dbReference type="Proteomes" id="UP000254889"/>
    </source>
</evidence>
<sequence>MSRKPIIAGPALVLAAGFLVLFIAGGSRFAVGLTLRPIVDDLGWDRSDIGLAVAVFQFVSAGATFVAGQLADRTGLRLVLGGGLVVCGIGIGLMSFMVAPWQALLLYGVIYALGNGAASMSPVGVMVTRAFPTRAGFANAVAMSGMSVGQLMTIAVLAAALTLMSWQSIYLWLGVAHIVLVPMLLLMIPRKQSAHAPSARSDGGLNILAAAKGRQFWLLLVIYAICGFDDFFVTTHVVAFSQDRGVDAFLAGNLLAVMGLTGLIGVVAGGAFSDRFGPVWPTAIAFAARIVVFALVMIDQSPLSIAIFALVFGATFLVTAPLTIVFVAESFGMRHLGALTGFITMVHQVFGGLGAYLGAALFDSTKSYDAAFLVMLAASAVALVLTLMLKRPAAHAGAAA</sequence>
<feature type="transmembrane region" description="Helical" evidence="4">
    <location>
        <begin position="216"/>
        <end position="238"/>
    </location>
</feature>
<evidence type="ECO:0000256" key="2">
    <source>
        <dbReference type="ARBA" id="ARBA00022989"/>
    </source>
</evidence>
<dbReference type="PANTHER" id="PTHR11360:SF284">
    <property type="entry name" value="EG:103B4.3 PROTEIN-RELATED"/>
    <property type="match status" value="1"/>
</dbReference>
<dbReference type="GO" id="GO:0022857">
    <property type="term" value="F:transmembrane transporter activity"/>
    <property type="evidence" value="ECO:0007669"/>
    <property type="project" value="InterPro"/>
</dbReference>
<feature type="transmembrane region" description="Helical" evidence="4">
    <location>
        <begin position="304"/>
        <end position="327"/>
    </location>
</feature>
<evidence type="ECO:0000256" key="3">
    <source>
        <dbReference type="ARBA" id="ARBA00023136"/>
    </source>
</evidence>
<keyword evidence="7" id="KW-1185">Reference proteome</keyword>
<dbReference type="PROSITE" id="PS50850">
    <property type="entry name" value="MFS"/>
    <property type="match status" value="1"/>
</dbReference>
<dbReference type="OrthoDB" id="9796632at2"/>
<evidence type="ECO:0000313" key="6">
    <source>
        <dbReference type="EMBL" id="AXK80324.1"/>
    </source>
</evidence>
<dbReference type="Gene3D" id="1.20.1250.20">
    <property type="entry name" value="MFS general substrate transporter like domains"/>
    <property type="match status" value="2"/>
</dbReference>
<feature type="domain" description="Major facilitator superfamily (MFS) profile" evidence="5">
    <location>
        <begin position="13"/>
        <end position="394"/>
    </location>
</feature>
<reference evidence="6 7" key="1">
    <citation type="submission" date="2018-07" db="EMBL/GenBank/DDBJ databases">
        <authorList>
            <person name="Quirk P.G."/>
            <person name="Krulwich T.A."/>
        </authorList>
    </citation>
    <scope>NUCLEOTIDE SEQUENCE [LARGE SCALE GENOMIC DNA]</scope>
    <source>
        <strain evidence="6 7">CC-BB4</strain>
    </source>
</reference>
<feature type="transmembrane region" description="Helical" evidence="4">
    <location>
        <begin position="169"/>
        <end position="188"/>
    </location>
</feature>
<feature type="transmembrane region" description="Helical" evidence="4">
    <location>
        <begin position="339"/>
        <end position="362"/>
    </location>
</feature>
<feature type="transmembrane region" description="Helical" evidence="4">
    <location>
        <begin position="140"/>
        <end position="163"/>
    </location>
</feature>
<feature type="transmembrane region" description="Helical" evidence="4">
    <location>
        <begin position="279"/>
        <end position="298"/>
    </location>
</feature>
<feature type="transmembrane region" description="Helical" evidence="4">
    <location>
        <begin position="78"/>
        <end position="98"/>
    </location>
</feature>
<dbReference type="Pfam" id="PF07690">
    <property type="entry name" value="MFS_1"/>
    <property type="match status" value="1"/>
</dbReference>
<dbReference type="InterPro" id="IPR036259">
    <property type="entry name" value="MFS_trans_sf"/>
</dbReference>